<dbReference type="SUPFAM" id="SSF53056">
    <property type="entry name" value="beta-carbonic anhydrase, cab"/>
    <property type="match status" value="1"/>
</dbReference>
<dbReference type="OrthoDB" id="24878at2157"/>
<dbReference type="InterPro" id="IPR001765">
    <property type="entry name" value="Carbonic_anhydrase"/>
</dbReference>
<proteinExistence type="inferred from homology"/>
<keyword evidence="9" id="KW-1185">Reference proteome</keyword>
<sequence>MSDSNDDLLIELLEGNAAHVDGLPDDYFASVQDGQRPDVVSICCSDSRVPQERMWNVDAPGDVFTPSNIGNQAQDEHDGDRIVDGGLLYPIHHAGTEAVAVVGHTGCGAVTAAYNVATGGDLPGPDGVDKWVSQLVPIVEEGLESDLVETDQADESVINQLVEYNVDSQVQFLQNAAEIPDEVAIYGFVYDFQGIYGEQAGRTYLVNHNGETEPGRIAAKIPAEFESATRSILY</sequence>
<name>W0JMP6_9EURY</name>
<gene>
    <name evidence="8" type="ORF">HALLA_05615</name>
</gene>
<dbReference type="PANTHER" id="PTHR11002:SF76">
    <property type="entry name" value="CARBONIC ANHYDRASE"/>
    <property type="match status" value="1"/>
</dbReference>
<accession>W0JMP6</accession>
<comment type="catalytic activity">
    <reaction evidence="6">
        <text>hydrogencarbonate + H(+) = CO2 + H2O</text>
        <dbReference type="Rhea" id="RHEA:10748"/>
        <dbReference type="ChEBI" id="CHEBI:15377"/>
        <dbReference type="ChEBI" id="CHEBI:15378"/>
        <dbReference type="ChEBI" id="CHEBI:16526"/>
        <dbReference type="ChEBI" id="CHEBI:17544"/>
        <dbReference type="EC" id="4.2.1.1"/>
    </reaction>
</comment>
<dbReference type="eggNOG" id="arCOG02860">
    <property type="taxonomic scope" value="Archaea"/>
</dbReference>
<evidence type="ECO:0000256" key="3">
    <source>
        <dbReference type="ARBA" id="ARBA00022723"/>
    </source>
</evidence>
<evidence type="ECO:0000256" key="5">
    <source>
        <dbReference type="ARBA" id="ARBA00023239"/>
    </source>
</evidence>
<dbReference type="Gene3D" id="3.40.1050.10">
    <property type="entry name" value="Carbonic anhydrase"/>
    <property type="match status" value="1"/>
</dbReference>
<comment type="similarity">
    <text evidence="1">Belongs to the beta-class carbonic anhydrase family.</text>
</comment>
<dbReference type="EC" id="4.2.1.1" evidence="2"/>
<dbReference type="AlphaFoldDB" id="W0JMP6"/>
<keyword evidence="3 7" id="KW-0479">Metal-binding</keyword>
<evidence type="ECO:0000256" key="2">
    <source>
        <dbReference type="ARBA" id="ARBA00012925"/>
    </source>
</evidence>
<dbReference type="PANTHER" id="PTHR11002">
    <property type="entry name" value="CARBONIC ANHYDRASE"/>
    <property type="match status" value="1"/>
</dbReference>
<dbReference type="GeneID" id="25143983"/>
<dbReference type="Proteomes" id="UP000019024">
    <property type="component" value="Chromosome"/>
</dbReference>
<feature type="binding site" evidence="7">
    <location>
        <position position="107"/>
    </location>
    <ligand>
        <name>Zn(2+)</name>
        <dbReference type="ChEBI" id="CHEBI:29105"/>
    </ligand>
</feature>
<protein>
    <recommendedName>
        <fullName evidence="2">carbonic anhydrase</fullName>
        <ecNumber evidence="2">4.2.1.1</ecNumber>
    </recommendedName>
</protein>
<dbReference type="SMART" id="SM00947">
    <property type="entry name" value="Pro_CA"/>
    <property type="match status" value="1"/>
</dbReference>
<comment type="cofactor">
    <cofactor evidence="7">
        <name>Zn(2+)</name>
        <dbReference type="ChEBI" id="CHEBI:29105"/>
    </cofactor>
    <text evidence="7">Binds 1 zinc ion per subunit.</text>
</comment>
<feature type="binding site" evidence="7">
    <location>
        <position position="44"/>
    </location>
    <ligand>
        <name>Zn(2+)</name>
        <dbReference type="ChEBI" id="CHEBI:29105"/>
    </ligand>
</feature>
<dbReference type="GO" id="GO:0004089">
    <property type="term" value="F:carbonate dehydratase activity"/>
    <property type="evidence" value="ECO:0007669"/>
    <property type="project" value="UniProtKB-EC"/>
</dbReference>
<evidence type="ECO:0000256" key="6">
    <source>
        <dbReference type="ARBA" id="ARBA00048348"/>
    </source>
</evidence>
<evidence type="ECO:0000313" key="8">
    <source>
        <dbReference type="EMBL" id="AHF98434.1"/>
    </source>
</evidence>
<dbReference type="EMBL" id="CP007055">
    <property type="protein sequence ID" value="AHF98434.1"/>
    <property type="molecule type" value="Genomic_DNA"/>
</dbReference>
<evidence type="ECO:0000256" key="4">
    <source>
        <dbReference type="ARBA" id="ARBA00022833"/>
    </source>
</evidence>
<dbReference type="HOGENOM" id="CLU_053879_6_0_2"/>
<dbReference type="KEGG" id="hlr:HALLA_05615"/>
<keyword evidence="4 7" id="KW-0862">Zinc</keyword>
<evidence type="ECO:0000256" key="7">
    <source>
        <dbReference type="PIRSR" id="PIRSR601765-2"/>
    </source>
</evidence>
<dbReference type="STRING" id="797299.HALLA_05615"/>
<organism evidence="8 9">
    <name type="scientific">Halostagnicola larsenii XH-48</name>
    <dbReference type="NCBI Taxonomy" id="797299"/>
    <lineage>
        <taxon>Archaea</taxon>
        <taxon>Methanobacteriati</taxon>
        <taxon>Methanobacteriota</taxon>
        <taxon>Stenosarchaea group</taxon>
        <taxon>Halobacteria</taxon>
        <taxon>Halobacteriales</taxon>
        <taxon>Natrialbaceae</taxon>
        <taxon>Halostagnicola</taxon>
    </lineage>
</organism>
<evidence type="ECO:0000313" key="9">
    <source>
        <dbReference type="Proteomes" id="UP000019024"/>
    </source>
</evidence>
<dbReference type="GO" id="GO:0008270">
    <property type="term" value="F:zinc ion binding"/>
    <property type="evidence" value="ECO:0007669"/>
    <property type="project" value="InterPro"/>
</dbReference>
<reference evidence="8 9" key="1">
    <citation type="submission" date="2014-01" db="EMBL/GenBank/DDBJ databases">
        <authorList>
            <consortium name="DOE Joint Genome Institute"/>
            <person name="Anderson I."/>
            <person name="Huntemann M."/>
            <person name="Han J."/>
            <person name="Chen A."/>
            <person name="Kyrpides N."/>
            <person name="Mavromatis K."/>
            <person name="Markowitz V."/>
            <person name="Palaniappan K."/>
            <person name="Ivanova N."/>
            <person name="Schaumberg A."/>
            <person name="Pati A."/>
            <person name="Liolios K."/>
            <person name="Nordberg H.P."/>
            <person name="Cantor M.N."/>
            <person name="Hua S.X."/>
            <person name="Woyke T."/>
        </authorList>
    </citation>
    <scope>NUCLEOTIDE SEQUENCE [LARGE SCALE GENOMIC DNA]</scope>
    <source>
        <strain evidence="8 9">XH-48</strain>
    </source>
</reference>
<feature type="binding site" evidence="7">
    <location>
        <position position="104"/>
    </location>
    <ligand>
        <name>Zn(2+)</name>
        <dbReference type="ChEBI" id="CHEBI:29105"/>
    </ligand>
</feature>
<dbReference type="PATRIC" id="fig|797299.3.peg.185"/>
<dbReference type="RefSeq" id="WP_049951621.1">
    <property type="nucleotide sequence ID" value="NZ_CP007055.1"/>
</dbReference>
<dbReference type="InterPro" id="IPR036874">
    <property type="entry name" value="Carbonic_anhydrase_sf"/>
</dbReference>
<evidence type="ECO:0000256" key="1">
    <source>
        <dbReference type="ARBA" id="ARBA00006217"/>
    </source>
</evidence>
<keyword evidence="5" id="KW-0456">Lyase</keyword>
<dbReference type="Pfam" id="PF00484">
    <property type="entry name" value="Pro_CA"/>
    <property type="match status" value="1"/>
</dbReference>